<evidence type="ECO:0000256" key="5">
    <source>
        <dbReference type="ARBA" id="ARBA00022692"/>
    </source>
</evidence>
<evidence type="ECO:0000256" key="1">
    <source>
        <dbReference type="ARBA" id="ARBA00004429"/>
    </source>
</evidence>
<dbReference type="Proteomes" id="UP001288620">
    <property type="component" value="Unassembled WGS sequence"/>
</dbReference>
<evidence type="ECO:0000256" key="10">
    <source>
        <dbReference type="SAM" id="Phobius"/>
    </source>
</evidence>
<evidence type="ECO:0000256" key="2">
    <source>
        <dbReference type="ARBA" id="ARBA00005801"/>
    </source>
</evidence>
<comment type="catalytic activity">
    <reaction evidence="9">
        <text>Typically cleaves a -Gly-|-Phe- bond to release an N-terminal, basic peptide of 5-8 residues from type IV prepilin, and then N-methylates the new N-terminal amino group, the methyl donor being S-adenosyl-L-methionine.</text>
        <dbReference type="EC" id="3.4.23.43"/>
    </reaction>
</comment>
<dbReference type="InterPro" id="IPR010627">
    <property type="entry name" value="Prepilin_pept_A24_N"/>
</dbReference>
<dbReference type="Pfam" id="PF01478">
    <property type="entry name" value="Peptidase_A24"/>
    <property type="match status" value="1"/>
</dbReference>
<dbReference type="PRINTS" id="PR00864">
    <property type="entry name" value="PREPILNPTASE"/>
</dbReference>
<comment type="subcellular location">
    <subcellularLocation>
        <location evidence="1">Cell inner membrane</location>
        <topology evidence="1">Multi-pass membrane protein</topology>
    </subcellularLocation>
    <subcellularLocation>
        <location evidence="9">Cell membrane</location>
        <topology evidence="9">Multi-pass membrane protein</topology>
    </subcellularLocation>
</comment>
<protein>
    <recommendedName>
        <fullName evidence="9">Prepilin leader peptidase/N-methyltransferase</fullName>
        <ecNumber evidence="9">2.1.1.-</ecNumber>
        <ecNumber evidence="9">3.4.23.43</ecNumber>
    </recommendedName>
</protein>
<evidence type="ECO:0000313" key="14">
    <source>
        <dbReference type="Proteomes" id="UP001288620"/>
    </source>
</evidence>
<keyword evidence="3" id="KW-1003">Cell membrane</keyword>
<keyword evidence="9" id="KW-0378">Hydrolase</keyword>
<keyword evidence="9" id="KW-0808">Transferase</keyword>
<feature type="domain" description="Prepilin peptidase A24 N-terminal" evidence="12">
    <location>
        <begin position="15"/>
        <end position="102"/>
    </location>
</feature>
<comment type="similarity">
    <text evidence="2 8">Belongs to the peptidase A24 family.</text>
</comment>
<name>A0ABU5LC75_9GAMM</name>
<evidence type="ECO:0000259" key="11">
    <source>
        <dbReference type="Pfam" id="PF01478"/>
    </source>
</evidence>
<dbReference type="Gene3D" id="1.20.120.1220">
    <property type="match status" value="1"/>
</dbReference>
<dbReference type="PANTHER" id="PTHR30487">
    <property type="entry name" value="TYPE 4 PREPILIN-LIKE PROTEINS LEADER PEPTIDE-PROCESSING ENZYME"/>
    <property type="match status" value="1"/>
</dbReference>
<gene>
    <name evidence="13" type="ORF">N4G40_04525</name>
</gene>
<keyword evidence="14" id="KW-1185">Reference proteome</keyword>
<feature type="transmembrane region" description="Helical" evidence="10">
    <location>
        <begin position="137"/>
        <end position="156"/>
    </location>
</feature>
<keyword evidence="9" id="KW-0645">Protease</keyword>
<feature type="transmembrane region" description="Helical" evidence="10">
    <location>
        <begin position="80"/>
        <end position="102"/>
    </location>
</feature>
<keyword evidence="9" id="KW-0511">Multifunctional enzyme</keyword>
<dbReference type="InterPro" id="IPR014032">
    <property type="entry name" value="Peptidase_A24A_bac"/>
</dbReference>
<sequence>MQNEMAAWLWLTAASLCVGSFLNVVIYRLPKMILAPEPGYSLLLPRSHCTHCQQGVRIADLIPVVSWLLLRGRCRACGQAVSAAYPLIEAATATIALLLAWALPWNSLLLAALLFSWMLLALTLIDVRHQLLPDALTLSLLWLGLAFQTQGILPAITLRDAVAGAIVGYASFWLLSTAYRVIYCKEALGGGDAKLLAALGAWLGWQALPMVVMIASSTGLVAALVARLVWQRPLHLALPFGPYLALAGFILFINNAING</sequence>
<dbReference type="EMBL" id="JAOBTT010000001">
    <property type="protein sequence ID" value="MDZ7277548.1"/>
    <property type="molecule type" value="Genomic_DNA"/>
</dbReference>
<reference evidence="14" key="1">
    <citation type="submission" date="2023-07" db="EMBL/GenBank/DDBJ databases">
        <title>Structural and functional analysis of rice phyllospheric bacteria for their antimicrobial properties and defense elicitation against blast disease.</title>
        <authorList>
            <person name="Sahu K.P."/>
            <person name="Asharani P."/>
            <person name="Kumar M."/>
            <person name="Reddy B."/>
            <person name="Kumar A."/>
        </authorList>
    </citation>
    <scope>NUCLEOTIDE SEQUENCE [LARGE SCALE GENOMIC DNA]</scope>
    <source>
        <strain evidence="14">OsEp_Plm_30P10</strain>
    </source>
</reference>
<dbReference type="EC" id="3.4.23.43" evidence="9"/>
<feature type="transmembrane region" description="Helical" evidence="10">
    <location>
        <begin position="108"/>
        <end position="125"/>
    </location>
</feature>
<evidence type="ECO:0000256" key="6">
    <source>
        <dbReference type="ARBA" id="ARBA00022989"/>
    </source>
</evidence>
<feature type="transmembrane region" description="Helical" evidence="10">
    <location>
        <begin position="162"/>
        <end position="183"/>
    </location>
</feature>
<evidence type="ECO:0000313" key="13">
    <source>
        <dbReference type="EMBL" id="MDZ7277548.1"/>
    </source>
</evidence>
<evidence type="ECO:0000256" key="7">
    <source>
        <dbReference type="ARBA" id="ARBA00023136"/>
    </source>
</evidence>
<feature type="transmembrane region" description="Helical" evidence="10">
    <location>
        <begin position="195"/>
        <end position="216"/>
    </location>
</feature>
<comment type="function">
    <text evidence="9">Plays an essential role in type IV pili and type II pseudopili formation by proteolytically removing the leader sequence from substrate proteins and subsequently monomethylating the alpha-amino group of the newly exposed N-terminal phenylalanine.</text>
</comment>
<feature type="transmembrane region" description="Helical" evidence="10">
    <location>
        <begin position="6"/>
        <end position="26"/>
    </location>
</feature>
<proteinExistence type="inferred from homology"/>
<dbReference type="RefSeq" id="WP_322541644.1">
    <property type="nucleotide sequence ID" value="NZ_JAOBTT010000001.1"/>
</dbReference>
<dbReference type="Pfam" id="PF06750">
    <property type="entry name" value="A24_N_bact"/>
    <property type="match status" value="1"/>
</dbReference>
<evidence type="ECO:0000259" key="12">
    <source>
        <dbReference type="Pfam" id="PF06750"/>
    </source>
</evidence>
<dbReference type="PANTHER" id="PTHR30487:SF0">
    <property type="entry name" value="PREPILIN LEADER PEPTIDASE_N-METHYLTRANSFERASE-RELATED"/>
    <property type="match status" value="1"/>
</dbReference>
<accession>A0ABU5LC75</accession>
<feature type="transmembrane region" description="Helical" evidence="10">
    <location>
        <begin position="236"/>
        <end position="257"/>
    </location>
</feature>
<evidence type="ECO:0000256" key="4">
    <source>
        <dbReference type="ARBA" id="ARBA00022519"/>
    </source>
</evidence>
<organism evidence="13 14">
    <name type="scientific">Pantoea eucrina</name>
    <dbReference type="NCBI Taxonomy" id="472693"/>
    <lineage>
        <taxon>Bacteria</taxon>
        <taxon>Pseudomonadati</taxon>
        <taxon>Pseudomonadota</taxon>
        <taxon>Gammaproteobacteria</taxon>
        <taxon>Enterobacterales</taxon>
        <taxon>Erwiniaceae</taxon>
        <taxon>Pantoea</taxon>
    </lineage>
</organism>
<dbReference type="InterPro" id="IPR050882">
    <property type="entry name" value="Prepilin_peptidase/N-MTase"/>
</dbReference>
<keyword evidence="7 10" id="KW-0472">Membrane</keyword>
<keyword evidence="9" id="KW-0489">Methyltransferase</keyword>
<dbReference type="InterPro" id="IPR000045">
    <property type="entry name" value="Prepilin_IV_endopep_pep"/>
</dbReference>
<evidence type="ECO:0000256" key="3">
    <source>
        <dbReference type="ARBA" id="ARBA00022475"/>
    </source>
</evidence>
<evidence type="ECO:0000256" key="9">
    <source>
        <dbReference type="RuleBase" id="RU003794"/>
    </source>
</evidence>
<feature type="domain" description="Prepilin type IV endopeptidase peptidase" evidence="11">
    <location>
        <begin position="113"/>
        <end position="223"/>
    </location>
</feature>
<keyword evidence="5 9" id="KW-0812">Transmembrane</keyword>
<keyword evidence="6 10" id="KW-1133">Transmembrane helix</keyword>
<comment type="caution">
    <text evidence="13">The sequence shown here is derived from an EMBL/GenBank/DDBJ whole genome shotgun (WGS) entry which is preliminary data.</text>
</comment>
<dbReference type="EC" id="2.1.1.-" evidence="9"/>
<keyword evidence="4" id="KW-0997">Cell inner membrane</keyword>
<evidence type="ECO:0000256" key="8">
    <source>
        <dbReference type="RuleBase" id="RU003793"/>
    </source>
</evidence>